<organism evidence="1">
    <name type="scientific">Tetraodon nigroviridis</name>
    <name type="common">Spotted green pufferfish</name>
    <name type="synonym">Chelonodon nigroviridis</name>
    <dbReference type="NCBI Taxonomy" id="99883"/>
    <lineage>
        <taxon>Eukaryota</taxon>
        <taxon>Metazoa</taxon>
        <taxon>Chordata</taxon>
        <taxon>Craniata</taxon>
        <taxon>Vertebrata</taxon>
        <taxon>Euteleostomi</taxon>
        <taxon>Actinopterygii</taxon>
        <taxon>Neopterygii</taxon>
        <taxon>Teleostei</taxon>
        <taxon>Neoteleostei</taxon>
        <taxon>Acanthomorphata</taxon>
        <taxon>Eupercaria</taxon>
        <taxon>Tetraodontiformes</taxon>
        <taxon>Tetradontoidea</taxon>
        <taxon>Tetraodontidae</taxon>
        <taxon>Tetraodon</taxon>
    </lineage>
</organism>
<accession>Q4RIK4</accession>
<dbReference type="KEGG" id="tng:GSTEN00033845G001"/>
<evidence type="ECO:0000313" key="1">
    <source>
        <dbReference type="EMBL" id="CAG11778.1"/>
    </source>
</evidence>
<proteinExistence type="predicted"/>
<sequence length="92" mass="10235">MTGKVEIPDLSSLHEGFTMKQQGCTPQMSSWYCAVSPPSWVIGETDWESLQVVAWECLGLGALFNGHLIMLEEETQGRKMDFQNNIPSGAEE</sequence>
<comment type="caution">
    <text evidence="1">The sequence shown here is derived from an EMBL/GenBank/DDBJ whole genome shotgun (WGS) entry which is preliminary data.</text>
</comment>
<reference evidence="1" key="1">
    <citation type="journal article" date="2004" name="Nature">
        <title>Genome duplication in the teleost fish Tetraodon nigroviridis reveals the early vertebrate proto-karyotype.</title>
        <authorList>
            <person name="Jaillon O."/>
            <person name="Aury J.-M."/>
            <person name="Brunet F."/>
            <person name="Petit J.-L."/>
            <person name="Stange-Thomann N."/>
            <person name="Mauceli E."/>
            <person name="Bouneau L."/>
            <person name="Fischer C."/>
            <person name="Ozouf-Costaz C."/>
            <person name="Bernot A."/>
            <person name="Nicaud S."/>
            <person name="Jaffe D."/>
            <person name="Fisher S."/>
            <person name="Lutfalla G."/>
            <person name="Dossat C."/>
            <person name="Segurens B."/>
            <person name="Dasilva C."/>
            <person name="Salanoubat M."/>
            <person name="Levy M."/>
            <person name="Boudet N."/>
            <person name="Castellano S."/>
            <person name="Anthouard V."/>
            <person name="Jubin C."/>
            <person name="Castelli V."/>
            <person name="Katinka M."/>
            <person name="Vacherie B."/>
            <person name="Biemont C."/>
            <person name="Skalli Z."/>
            <person name="Cattolico L."/>
            <person name="Poulain J."/>
            <person name="De Berardinis V."/>
            <person name="Cruaud C."/>
            <person name="Duprat S."/>
            <person name="Brottier P."/>
            <person name="Coutanceau J.-P."/>
            <person name="Gouzy J."/>
            <person name="Parra G."/>
            <person name="Lardier G."/>
            <person name="Chapple C."/>
            <person name="McKernan K.J."/>
            <person name="McEwan P."/>
            <person name="Bosak S."/>
            <person name="Kellis M."/>
            <person name="Volff J.-N."/>
            <person name="Guigo R."/>
            <person name="Zody M.C."/>
            <person name="Mesirov J."/>
            <person name="Lindblad-Toh K."/>
            <person name="Birren B."/>
            <person name="Nusbaum C."/>
            <person name="Kahn D."/>
            <person name="Robinson-Rechavi M."/>
            <person name="Laudet V."/>
            <person name="Schachter V."/>
            <person name="Quetier F."/>
            <person name="Saurin W."/>
            <person name="Scarpelli C."/>
            <person name="Wincker P."/>
            <person name="Lander E.S."/>
            <person name="Weissenbach J."/>
            <person name="Roest Crollius H."/>
        </authorList>
    </citation>
    <scope>NUCLEOTIDE SEQUENCE [LARGE SCALE GENOMIC DNA]</scope>
</reference>
<dbReference type="EMBL" id="CAAE01015043">
    <property type="protein sequence ID" value="CAG11778.1"/>
    <property type="molecule type" value="Genomic_DNA"/>
</dbReference>
<dbReference type="AlphaFoldDB" id="Q4RIK4"/>
<protein>
    <submittedName>
        <fullName evidence="1">(spotted green pufferfish) hypothetical protein</fullName>
    </submittedName>
</protein>
<name>Q4RIK4_TETNG</name>
<reference evidence="1" key="2">
    <citation type="submission" date="2004-02" db="EMBL/GenBank/DDBJ databases">
        <authorList>
            <consortium name="Genoscope"/>
            <consortium name="Whitehead Institute Centre for Genome Research"/>
        </authorList>
    </citation>
    <scope>NUCLEOTIDE SEQUENCE</scope>
</reference>
<gene>
    <name evidence="1" type="ORF">GSTENG00033845001</name>
</gene>